<dbReference type="InterPro" id="IPR028082">
    <property type="entry name" value="Peripla_BP_I"/>
</dbReference>
<dbReference type="PANTHER" id="PTHR30483:SF6">
    <property type="entry name" value="PERIPLASMIC BINDING PROTEIN OF ABC TRANSPORTER FOR NATURAL AMINO ACIDS"/>
    <property type="match status" value="1"/>
</dbReference>
<name>A0A6J6BQG1_9ZZZZ</name>
<organism evidence="3">
    <name type="scientific">freshwater metagenome</name>
    <dbReference type="NCBI Taxonomy" id="449393"/>
    <lineage>
        <taxon>unclassified sequences</taxon>
        <taxon>metagenomes</taxon>
        <taxon>ecological metagenomes</taxon>
    </lineage>
</organism>
<dbReference type="InterPro" id="IPR028081">
    <property type="entry name" value="Leu-bd"/>
</dbReference>
<dbReference type="Gene3D" id="3.40.50.2300">
    <property type="match status" value="3"/>
</dbReference>
<dbReference type="PANTHER" id="PTHR30483">
    <property type="entry name" value="LEUCINE-SPECIFIC-BINDING PROTEIN"/>
    <property type="match status" value="1"/>
</dbReference>
<accession>A0A6J6BQG1</accession>
<dbReference type="SUPFAM" id="SSF53822">
    <property type="entry name" value="Periplasmic binding protein-like I"/>
    <property type="match status" value="1"/>
</dbReference>
<gene>
    <name evidence="3" type="ORF">UFOPK1410_00721</name>
</gene>
<dbReference type="AlphaFoldDB" id="A0A6J6BQG1"/>
<dbReference type="PROSITE" id="PS51257">
    <property type="entry name" value="PROKAR_LIPOPROTEIN"/>
    <property type="match status" value="1"/>
</dbReference>
<evidence type="ECO:0000256" key="1">
    <source>
        <dbReference type="ARBA" id="ARBA00022729"/>
    </source>
</evidence>
<sequence>MNSKLKRGFAALAVTASSAMILSSCAAPSFDAANCTDAALSVGSLLPTTGNLAFLGAPEIAGVDLAIKEINEAGGVAGKCVSVSHKDSGDTTTDIATQSSTALINEGVDAIVGAASSGVSLSVIDQITGAGVLQISPANTAPDLSTYADGGLYFRTAPSDVLQGRVLGNLIVGDGASNVAFLTLQDPYGTGLFENAKIAVEAAGGTVVANEEFAPGTKNFSSQIDKVLAAKPDAIAVISFDEVKSILPELVKVKGWDPTKLYLVDGNTGNFDADFTDFNIAGAQGTIPGVIASDDFKARLAAVNPDLDVFAYAAESYDATMLVALAAATAAKAGEDVTGANISKYMAAVSSGGEKVDFSQPGAFKKAMDLINAGTDIDFEGVSGPISFDANGDPTEAYVGIYLFDDKNINTGVDSEYGKLD</sequence>
<evidence type="ECO:0000259" key="2">
    <source>
        <dbReference type="Pfam" id="PF13458"/>
    </source>
</evidence>
<evidence type="ECO:0000313" key="3">
    <source>
        <dbReference type="EMBL" id="CAB4541390.1"/>
    </source>
</evidence>
<dbReference type="InterPro" id="IPR051010">
    <property type="entry name" value="BCAA_transport"/>
</dbReference>
<reference evidence="3" key="1">
    <citation type="submission" date="2020-05" db="EMBL/GenBank/DDBJ databases">
        <authorList>
            <person name="Chiriac C."/>
            <person name="Salcher M."/>
            <person name="Ghai R."/>
            <person name="Kavagutti S V."/>
        </authorList>
    </citation>
    <scope>NUCLEOTIDE SEQUENCE</scope>
</reference>
<proteinExistence type="predicted"/>
<feature type="domain" description="Leucine-binding protein" evidence="2">
    <location>
        <begin position="41"/>
        <end position="350"/>
    </location>
</feature>
<dbReference type="CDD" id="cd06346">
    <property type="entry name" value="PBP1_ABC_ligand_binding-like"/>
    <property type="match status" value="1"/>
</dbReference>
<dbReference type="EMBL" id="CAEZSH010000084">
    <property type="protein sequence ID" value="CAB4541390.1"/>
    <property type="molecule type" value="Genomic_DNA"/>
</dbReference>
<protein>
    <submittedName>
        <fullName evidence="3">Unannotated protein</fullName>
    </submittedName>
</protein>
<dbReference type="Pfam" id="PF13458">
    <property type="entry name" value="Peripla_BP_6"/>
    <property type="match status" value="1"/>
</dbReference>
<keyword evidence="1" id="KW-0732">Signal</keyword>